<protein>
    <submittedName>
        <fullName evidence="1">Uncharacterized protein</fullName>
    </submittedName>
</protein>
<organism evidence="1 2">
    <name type="scientific">Sphenodon punctatus</name>
    <name type="common">Tuatara</name>
    <name type="synonym">Hatteria punctata</name>
    <dbReference type="NCBI Taxonomy" id="8508"/>
    <lineage>
        <taxon>Eukaryota</taxon>
        <taxon>Metazoa</taxon>
        <taxon>Chordata</taxon>
        <taxon>Craniata</taxon>
        <taxon>Vertebrata</taxon>
        <taxon>Euteleostomi</taxon>
        <taxon>Lepidosauria</taxon>
        <taxon>Sphenodontia</taxon>
        <taxon>Sphenodontidae</taxon>
        <taxon>Sphenodon</taxon>
    </lineage>
</organism>
<accession>A0A8D0L2V2</accession>
<dbReference type="OMA" id="CHAHPTA"/>
<dbReference type="GeneTree" id="ENSGT00860000136302"/>
<sequence>MRLFPPHLNEGLLLGAALEVVPTLLHLLSGALPAGDAIDLGSDALPDPPALGHRHPTALRPVQLGVVGPHLLDEDLVLFVGETRFPQPGDLLAVPGHSAWRPAAGRGAAAQGRGLCPTSPP</sequence>
<evidence type="ECO:0000313" key="2">
    <source>
        <dbReference type="Proteomes" id="UP000694392"/>
    </source>
</evidence>
<dbReference type="Proteomes" id="UP000694392">
    <property type="component" value="Unplaced"/>
</dbReference>
<name>A0A8D0L2V2_SPHPU</name>
<proteinExistence type="predicted"/>
<dbReference type="AlphaFoldDB" id="A0A8D0L2V2"/>
<keyword evidence="2" id="KW-1185">Reference proteome</keyword>
<reference evidence="1" key="2">
    <citation type="submission" date="2025-09" db="UniProtKB">
        <authorList>
            <consortium name="Ensembl"/>
        </authorList>
    </citation>
    <scope>IDENTIFICATION</scope>
</reference>
<evidence type="ECO:0000313" key="1">
    <source>
        <dbReference type="Ensembl" id="ENSSPUP00000003519.1"/>
    </source>
</evidence>
<dbReference type="Ensembl" id="ENSSPUT00000003739.1">
    <property type="protein sequence ID" value="ENSSPUP00000003519.1"/>
    <property type="gene ID" value="ENSSPUG00000002682.1"/>
</dbReference>
<reference evidence="1" key="1">
    <citation type="submission" date="2025-08" db="UniProtKB">
        <authorList>
            <consortium name="Ensembl"/>
        </authorList>
    </citation>
    <scope>IDENTIFICATION</scope>
</reference>